<protein>
    <submittedName>
        <fullName evidence="5">MFS transporter</fullName>
    </submittedName>
</protein>
<name>A0A5N7KPI0_9PSED</name>
<evidence type="ECO:0000256" key="4">
    <source>
        <dbReference type="SAM" id="Phobius"/>
    </source>
</evidence>
<gene>
    <name evidence="5" type="ORF">F0169_19605</name>
</gene>
<dbReference type="InterPro" id="IPR053160">
    <property type="entry name" value="MFS_DHA3_Transporter"/>
</dbReference>
<dbReference type="InterPro" id="IPR036259">
    <property type="entry name" value="MFS_trans_sf"/>
</dbReference>
<keyword evidence="1 4" id="KW-0812">Transmembrane</keyword>
<feature type="transmembrane region" description="Helical" evidence="4">
    <location>
        <begin position="7"/>
        <end position="30"/>
    </location>
</feature>
<dbReference type="Gene3D" id="1.20.1250.20">
    <property type="entry name" value="MFS general substrate transporter like domains"/>
    <property type="match status" value="1"/>
</dbReference>
<proteinExistence type="predicted"/>
<evidence type="ECO:0000256" key="1">
    <source>
        <dbReference type="ARBA" id="ARBA00022692"/>
    </source>
</evidence>
<dbReference type="Proteomes" id="UP000326112">
    <property type="component" value="Unassembled WGS sequence"/>
</dbReference>
<feature type="transmembrane region" description="Helical" evidence="4">
    <location>
        <begin position="138"/>
        <end position="155"/>
    </location>
</feature>
<dbReference type="InterPro" id="IPR011701">
    <property type="entry name" value="MFS"/>
</dbReference>
<feature type="transmembrane region" description="Helical" evidence="4">
    <location>
        <begin position="302"/>
        <end position="324"/>
    </location>
</feature>
<keyword evidence="3 4" id="KW-0472">Membrane</keyword>
<evidence type="ECO:0000313" key="6">
    <source>
        <dbReference type="Proteomes" id="UP000326112"/>
    </source>
</evidence>
<accession>A0A5N7KPI0</accession>
<dbReference type="PANTHER" id="PTHR23530">
    <property type="entry name" value="TRANSPORT PROTEIN-RELATED"/>
    <property type="match status" value="1"/>
</dbReference>
<feature type="transmembrane region" description="Helical" evidence="4">
    <location>
        <begin position="99"/>
        <end position="117"/>
    </location>
</feature>
<keyword evidence="2 4" id="KW-1133">Transmembrane helix</keyword>
<reference evidence="5 6" key="1">
    <citation type="journal article" date="2020" name="Int. J. Syst. Evol. Microbiol.">
        <title>Pseudomonas kitaguniensis sp. nov., a pathogen causing bacterial rot of Welsh onion in Japan.</title>
        <authorList>
            <person name="Sawada H."/>
            <person name="Fujikawa T."/>
            <person name="Nishiwaki Y."/>
            <person name="Horita H."/>
        </authorList>
    </citation>
    <scope>NUCLEOTIDE SEQUENCE [LARGE SCALE GENOMIC DNA]</scope>
    <source>
        <strain evidence="5 6">MAFF 212408</strain>
    </source>
</reference>
<feature type="transmembrane region" description="Helical" evidence="4">
    <location>
        <begin position="42"/>
        <end position="61"/>
    </location>
</feature>
<dbReference type="EMBL" id="VUAZ01000122">
    <property type="protein sequence ID" value="MPR04086.1"/>
    <property type="molecule type" value="Genomic_DNA"/>
</dbReference>
<organism evidence="5 6">
    <name type="scientific">Pseudomonas kitaguniensis</name>
    <dbReference type="NCBI Taxonomy" id="2607908"/>
    <lineage>
        <taxon>Bacteria</taxon>
        <taxon>Pseudomonadati</taxon>
        <taxon>Pseudomonadota</taxon>
        <taxon>Gammaproteobacteria</taxon>
        <taxon>Pseudomonadales</taxon>
        <taxon>Pseudomonadaceae</taxon>
        <taxon>Pseudomonas</taxon>
    </lineage>
</organism>
<dbReference type="PANTHER" id="PTHR23530:SF1">
    <property type="entry name" value="PERMEASE, MAJOR FACILITATOR SUPERFAMILY-RELATED"/>
    <property type="match status" value="1"/>
</dbReference>
<evidence type="ECO:0000256" key="3">
    <source>
        <dbReference type="ARBA" id="ARBA00023136"/>
    </source>
</evidence>
<feature type="transmembrane region" description="Helical" evidence="4">
    <location>
        <begin position="161"/>
        <end position="180"/>
    </location>
</feature>
<dbReference type="Pfam" id="PF07690">
    <property type="entry name" value="MFS_1"/>
    <property type="match status" value="1"/>
</dbReference>
<feature type="transmembrane region" description="Helical" evidence="4">
    <location>
        <begin position="364"/>
        <end position="382"/>
    </location>
</feature>
<feature type="transmembrane region" description="Helical" evidence="4">
    <location>
        <begin position="276"/>
        <end position="296"/>
    </location>
</feature>
<keyword evidence="6" id="KW-1185">Reference proteome</keyword>
<evidence type="ECO:0000256" key="2">
    <source>
        <dbReference type="ARBA" id="ARBA00022989"/>
    </source>
</evidence>
<feature type="transmembrane region" description="Helical" evidence="4">
    <location>
        <begin position="214"/>
        <end position="233"/>
    </location>
</feature>
<sequence length="393" mass="43287">MPTSIFLIHFVGIAAACVRMLIGAFSVIYLLGKGVSLTEIGLLKSFQAVVIVFIDIPLSYLSDRYSRKFSISLSLFCAAIWLITTGLSHTFMGFIVAEFFNALSLGLISGTFSAYLFDASQREKPGSTAAKILASYQKNQFFFMGIFSLCGVFLYNLNERLAWFVAGGLMLGVWTVSLYLPKDVKSQKSSPLSLSVFFSEVSGLLGQDSKVNRLLVLWVLAYGVSLQSLIQFWQPLVTYTSTIFSHSTILGFVFFAILMAQALSGKLVQSLHESEALDRIALLSIALSITLMILSADYTFLSIPYLVTCFFSVSLLSALGLAAIIQRSPSHLRSTYLSMLSTFGKLLMLITMPIIAYVMENSGAWIFIGMMAVCACSVRWLFHQKKPAEIAVQ</sequence>
<feature type="transmembrane region" description="Helical" evidence="4">
    <location>
        <begin position="336"/>
        <end position="358"/>
    </location>
</feature>
<dbReference type="SUPFAM" id="SSF103473">
    <property type="entry name" value="MFS general substrate transporter"/>
    <property type="match status" value="1"/>
</dbReference>
<feature type="transmembrane region" description="Helical" evidence="4">
    <location>
        <begin position="239"/>
        <end position="264"/>
    </location>
</feature>
<feature type="transmembrane region" description="Helical" evidence="4">
    <location>
        <begin position="73"/>
        <end position="93"/>
    </location>
</feature>
<evidence type="ECO:0000313" key="5">
    <source>
        <dbReference type="EMBL" id="MPR04086.1"/>
    </source>
</evidence>
<comment type="caution">
    <text evidence="5">The sequence shown here is derived from an EMBL/GenBank/DDBJ whole genome shotgun (WGS) entry which is preliminary data.</text>
</comment>
<reference evidence="5 6" key="2">
    <citation type="journal article" date="2023" name="Plant Pathol.">
        <title>Dismantling and reorganizing Pseudomonas marginalis sensu#lato.</title>
        <authorList>
            <person name="Sawada H."/>
            <person name="Fujikawa T."/>
            <person name="Satou M."/>
        </authorList>
    </citation>
    <scope>NUCLEOTIDE SEQUENCE [LARGE SCALE GENOMIC DNA]</scope>
    <source>
        <strain evidence="5 6">MAFF 212408</strain>
    </source>
</reference>
<dbReference type="RefSeq" id="WP_152747389.1">
    <property type="nucleotide sequence ID" value="NZ_VUAZ01000122.1"/>
</dbReference>